<feature type="domain" description="Nodavirus methyltransferase" evidence="6">
    <location>
        <begin position="252"/>
        <end position="401"/>
    </location>
</feature>
<comment type="similarity">
    <text evidence="1">Belongs to the nodaviridae RNA polymerase family.</text>
</comment>
<protein>
    <recommendedName>
        <fullName evidence="4">RNA replicase</fullName>
    </recommendedName>
</protein>
<evidence type="ECO:0000256" key="5">
    <source>
        <dbReference type="SAM" id="MobiDB-lite"/>
    </source>
</evidence>
<dbReference type="InterPro" id="IPR043502">
    <property type="entry name" value="DNA/RNA_pol_sf"/>
</dbReference>
<evidence type="ECO:0000256" key="1">
    <source>
        <dbReference type="ARBA" id="ARBA00007751"/>
    </source>
</evidence>
<proteinExistence type="inferred from homology"/>
<evidence type="ECO:0000259" key="6">
    <source>
        <dbReference type="Pfam" id="PF19222"/>
    </source>
</evidence>
<organism evidence="7">
    <name type="scientific">Beihai noda-like virus 19</name>
    <dbReference type="NCBI Taxonomy" id="1922472"/>
    <lineage>
        <taxon>Viruses</taxon>
        <taxon>Riboviria</taxon>
    </lineage>
</organism>
<dbReference type="GO" id="GO:0016779">
    <property type="term" value="F:nucleotidyltransferase activity"/>
    <property type="evidence" value="ECO:0007669"/>
    <property type="project" value="UniProtKB-KW"/>
</dbReference>
<evidence type="ECO:0000256" key="3">
    <source>
        <dbReference type="ARBA" id="ARBA00022695"/>
    </source>
</evidence>
<evidence type="ECO:0000256" key="2">
    <source>
        <dbReference type="ARBA" id="ARBA00022679"/>
    </source>
</evidence>
<dbReference type="Pfam" id="PF19222">
    <property type="entry name" value="Noda_Vmethyltr"/>
    <property type="match status" value="1"/>
</dbReference>
<evidence type="ECO:0000313" key="7">
    <source>
        <dbReference type="EMBL" id="APG76209.1"/>
    </source>
</evidence>
<sequence length="1281" mass="140865">MLQTTDPETEPMLSVTAPVPVTLDREDAPLLSRPPTPVGGEAGPIRLCCAQVNEALHYPACPRAGVAGYRPVALDPDRYEAHTEGCYTSSPSVRDKIGECVTSFAEGLLTHEERRETTNALVVEDRLRVPWLRVIAKLASREIQFCCIPISHWAKLYLKHELEKIAKSVHQNATFGGKQVCCLWDPSTQVSGEERAQRLVSAVIRAESQSHAFDAVPGKRVPKSQKQHDHSLFRQLAEKFQPPGAGTEAVLSNGSNHPVAGASRKVGVTATREALKRAGYKMFDPSKSNAARDKLAAGRRMPFCAKDLQHPDPDDDFTPGMVYTLVDQDMYINSFEAFAGENIVIITPEYDKLSGVGTDSVWYYTISARGDPVVTERVASFNGATYKNQRPWNYTENDFIHIEHPGKACFTTYNVHIQYQPGSHHKWVWLARNTTVGLSKAVCDMMINISSSDPDELGLESVPLRKAQNVTVVKHPSGEFLLGKFGDPNAPVYSIKYACDQGPDTSMELSENNFKVFSLMGKNRPKGYGVTEVKRTMQMHMIWRPGGLEPLLVEFFGIPVEYRPLPCIMYTSQAGSAGEVVEGEGTATQGAPNVAGHGPGVADTKSDAAHDAYYNKRLVENRNTTDPPGPLKDIVGLLLPRFIELISAETCIELGSVPLVEREEIYKRRTGALQAARLQRNAELLARDPMPKTNLKHEVTAKASAAPRGITQYTEEMAIQTGRVGLLAKEVLKHCAFYQPGNSPHDIAISIRQLTQLASEAATGGEAGATATVSGVHDTDYSKMDETISEYIYSWFVDFVLAFVHKDDYEEVNSVLKANVNIVTMLNGKPIKTGYKNNSGSGVTTELNTFVSAFIEYMSTCLAVCKAVWRARHKDDGMGELDFANVTKSTIRSSLTWYIARGPQGDGDRTSLIPYLWGDFMFEGEPSTVMGSLMQETIKNRGGDPRTQLKEAASSKGDSAERYTSTVFSSVIKMYGLPYSVVGPKFGDDGVAPHLPGISNEDWEAAAMYLTAAIGMKLKVSFSTPEEGTFFLGRYYPRPLESLASYADVPKALRKLSIARNLDLEKYVLKLRGYWTTDSRTPGIREYLQVVAKIYDVDLEPFYDVSNVDSEEDAVPGHYVPSSLLAFHDGDDGTPTLSKEMAHLFTTDRDMFYRVSGGPYRVTDDDIPMMLEAIAPQVGYDNASEFRAWLDQLSACTTWEELDGFQLPGMDYDPDDDPEGVIRVGGPVVSLFAARCASADNITSLEDLTLARDLAVSELSRDPVRGKPRKAGGKAVASSSE</sequence>
<accession>A0A1L3KFY5</accession>
<dbReference type="SUPFAM" id="SSF56672">
    <property type="entry name" value="DNA/RNA polymerases"/>
    <property type="match status" value="1"/>
</dbReference>
<dbReference type="InterPro" id="IPR043647">
    <property type="entry name" value="Noda_Vmethyltr_dom"/>
</dbReference>
<dbReference type="EMBL" id="KX883076">
    <property type="protein sequence ID" value="APG76209.1"/>
    <property type="molecule type" value="Genomic_RNA"/>
</dbReference>
<name>A0A1L3KFY5_9VIRU</name>
<feature type="region of interest" description="Disordered" evidence="5">
    <location>
        <begin position="1261"/>
        <end position="1281"/>
    </location>
</feature>
<reference evidence="7" key="1">
    <citation type="journal article" date="2016" name="Nature">
        <title>Redefining the invertebrate RNA virosphere.</title>
        <authorList>
            <person name="Shi M."/>
            <person name="Lin X.D."/>
            <person name="Tian J.H."/>
            <person name="Chen L.J."/>
            <person name="Chen X."/>
            <person name="Li C.X."/>
            <person name="Qin X.C."/>
            <person name="Li J."/>
            <person name="Cao J.P."/>
            <person name="Eden J.S."/>
            <person name="Buchmann J."/>
            <person name="Wang W."/>
            <person name="Xu J."/>
            <person name="Holmes E.C."/>
            <person name="Zhang Y.Z."/>
        </authorList>
    </citation>
    <scope>NUCLEOTIDE SEQUENCE</scope>
    <source>
        <strain evidence="7">BHZY60825</strain>
    </source>
</reference>
<keyword evidence="2" id="KW-0808">Transferase</keyword>
<evidence type="ECO:0000256" key="4">
    <source>
        <dbReference type="ARBA" id="ARBA00032757"/>
    </source>
</evidence>
<keyword evidence="3" id="KW-0548">Nucleotidyltransferase</keyword>